<gene>
    <name evidence="2" type="ORF">J7561_06510</name>
</gene>
<dbReference type="RefSeq" id="WP_063503981.1">
    <property type="nucleotide sequence ID" value="NZ_JAGIBR010000004.1"/>
</dbReference>
<dbReference type="InterPro" id="IPR036061">
    <property type="entry name" value="CheW-like_dom_sf"/>
</dbReference>
<dbReference type="GO" id="GO:0006935">
    <property type="term" value="P:chemotaxis"/>
    <property type="evidence" value="ECO:0007669"/>
    <property type="project" value="InterPro"/>
</dbReference>
<reference evidence="2" key="1">
    <citation type="submission" date="2021-03" db="EMBL/GenBank/DDBJ databases">
        <title>Identification and antibiotic profiling of Wohlfahrtiimonas chitiniclastica, an underestimated human pathogen.</title>
        <authorList>
            <person name="Kopf A."/>
            <person name="Bunk B."/>
            <person name="Coldewey S."/>
            <person name="Gunzer F."/>
            <person name="Riedel T."/>
            <person name="Schroettner P."/>
        </authorList>
    </citation>
    <scope>NUCLEOTIDE SEQUENCE</scope>
    <source>
        <strain evidence="2">DSM 100917</strain>
    </source>
</reference>
<dbReference type="Proteomes" id="UP000680020">
    <property type="component" value="Unassembled WGS sequence"/>
</dbReference>
<sequence>MNIRGIVYTIDNILCITKIDDISEVVQGIKPAPVPLTKEWLVGTIQLRGNIVPVTDILKFSNQSIINRSSEQHKNNILIIQKNEWQFGIKVNRLMGIRVIRATQQAAHQLPPEFSGVPEIVQGMYEIDEGYLYNINLTKLIDHPQFMHPELL</sequence>
<dbReference type="GeneID" id="58263714"/>
<dbReference type="Pfam" id="PF01584">
    <property type="entry name" value="CheW"/>
    <property type="match status" value="1"/>
</dbReference>
<evidence type="ECO:0000313" key="2">
    <source>
        <dbReference type="EMBL" id="MBS7824856.1"/>
    </source>
</evidence>
<dbReference type="InterPro" id="IPR002545">
    <property type="entry name" value="CheW-lke_dom"/>
</dbReference>
<dbReference type="Gene3D" id="2.40.50.180">
    <property type="entry name" value="CheA-289, Domain 4"/>
    <property type="match status" value="1"/>
</dbReference>
<comment type="caution">
    <text evidence="2">The sequence shown here is derived from an EMBL/GenBank/DDBJ whole genome shotgun (WGS) entry which is preliminary data.</text>
</comment>
<evidence type="ECO:0000313" key="3">
    <source>
        <dbReference type="Proteomes" id="UP000680020"/>
    </source>
</evidence>
<proteinExistence type="predicted"/>
<name>A0AB35C0H5_9GAMM</name>
<dbReference type="PANTHER" id="PTHR22617">
    <property type="entry name" value="CHEMOTAXIS SENSOR HISTIDINE KINASE-RELATED"/>
    <property type="match status" value="1"/>
</dbReference>
<dbReference type="SUPFAM" id="SSF50341">
    <property type="entry name" value="CheW-like"/>
    <property type="match status" value="1"/>
</dbReference>
<accession>A0AB35C0H5</accession>
<dbReference type="GO" id="GO:0005829">
    <property type="term" value="C:cytosol"/>
    <property type="evidence" value="ECO:0007669"/>
    <property type="project" value="TreeGrafter"/>
</dbReference>
<protein>
    <submittedName>
        <fullName evidence="2">Chemotaxis protein CheW</fullName>
    </submittedName>
</protein>
<dbReference type="EMBL" id="JAGIBU010000004">
    <property type="protein sequence ID" value="MBS7824856.1"/>
    <property type="molecule type" value="Genomic_DNA"/>
</dbReference>
<dbReference type="Gene3D" id="2.30.30.40">
    <property type="entry name" value="SH3 Domains"/>
    <property type="match status" value="1"/>
</dbReference>
<dbReference type="GO" id="GO:0007165">
    <property type="term" value="P:signal transduction"/>
    <property type="evidence" value="ECO:0007669"/>
    <property type="project" value="InterPro"/>
</dbReference>
<dbReference type="PANTHER" id="PTHR22617:SF23">
    <property type="entry name" value="CHEMOTAXIS PROTEIN CHEW"/>
    <property type="match status" value="1"/>
</dbReference>
<dbReference type="AlphaFoldDB" id="A0AB35C0H5"/>
<dbReference type="InterPro" id="IPR039315">
    <property type="entry name" value="CheW"/>
</dbReference>
<feature type="domain" description="CheW-like" evidence="1">
    <location>
        <begin position="2"/>
        <end position="146"/>
    </location>
</feature>
<dbReference type="PROSITE" id="PS50851">
    <property type="entry name" value="CHEW"/>
    <property type="match status" value="1"/>
</dbReference>
<evidence type="ECO:0000259" key="1">
    <source>
        <dbReference type="PROSITE" id="PS50851"/>
    </source>
</evidence>
<organism evidence="2 3">
    <name type="scientific">Wohlfahrtiimonas chitiniclastica</name>
    <dbReference type="NCBI Taxonomy" id="400946"/>
    <lineage>
        <taxon>Bacteria</taxon>
        <taxon>Pseudomonadati</taxon>
        <taxon>Pseudomonadota</taxon>
        <taxon>Gammaproteobacteria</taxon>
        <taxon>Cardiobacteriales</taxon>
        <taxon>Ignatzschineriaceae</taxon>
        <taxon>Wohlfahrtiimonas</taxon>
    </lineage>
</organism>